<comment type="cofactor">
    <cofactor evidence="7">
        <name>Zn(2+)</name>
        <dbReference type="ChEBI" id="CHEBI:29105"/>
    </cofactor>
    <text evidence="7">Binds 1 zinc ion per subunit.</text>
</comment>
<feature type="binding site" evidence="7">
    <location>
        <position position="201"/>
    </location>
    <ligand>
        <name>Zn(2+)</name>
        <dbReference type="ChEBI" id="CHEBI:29105"/>
    </ligand>
</feature>
<evidence type="ECO:0000256" key="1">
    <source>
        <dbReference type="ARBA" id="ARBA00000552"/>
    </source>
</evidence>
<feature type="binding site" evidence="7">
    <location>
        <position position="199"/>
    </location>
    <ligand>
        <name>Zn(2+)</name>
        <dbReference type="ChEBI" id="CHEBI:29105"/>
    </ligand>
</feature>
<dbReference type="OrthoDB" id="9770644at2"/>
<comment type="function">
    <text evidence="7">Catalyzes the isomerization of 5-dehydro-4-deoxy-D-glucuronate to 3-deoxy-D-glycero-2,5-hexodiulosonate.</text>
</comment>
<dbReference type="InterPro" id="IPR014710">
    <property type="entry name" value="RmlC-like_jellyroll"/>
</dbReference>
<dbReference type="Proteomes" id="UP000184600">
    <property type="component" value="Unassembled WGS sequence"/>
</dbReference>
<keyword evidence="5 7" id="KW-0862">Zinc</keyword>
<feature type="binding site" evidence="7">
    <location>
        <position position="206"/>
    </location>
    <ligand>
        <name>Zn(2+)</name>
        <dbReference type="ChEBI" id="CHEBI:29105"/>
    </ligand>
</feature>
<dbReference type="InterPro" id="IPR021120">
    <property type="entry name" value="KduI/IolB_isomerase"/>
</dbReference>
<protein>
    <recommendedName>
        <fullName evidence="7">4-deoxy-L-threo-5-hexosulose-uronate ketol-isomerase</fullName>
        <ecNumber evidence="7">5.3.1.17</ecNumber>
    </recommendedName>
    <alternativeName>
        <fullName evidence="7">5-keto-4-deoxyuronate isomerase</fullName>
    </alternativeName>
    <alternativeName>
        <fullName evidence="7">DKI isomerase</fullName>
    </alternativeName>
</protein>
<keyword evidence="9" id="KW-1185">Reference proteome</keyword>
<sequence length="281" mass="32077">MFIHHNSHPKDAKHYDTSRLREEFLTENLFSPGKINVVYSHIDRMVVMGACPEQGRTLALDDFIDSQSFGTTFFLERRELGIVNLGPAAEVRCLGGQSYRLEYLDALYLGRGEQAIEFASTDPAQSAQLYCLSAPAHQSYPSRIIRRDEARQIELGTQENANERLITQYLHPDVLPTCQLCMGVTHLKQGSVWNTMPAHTHERRMEAYLYFNLDPSQVVFHLMGEPDETRHLVVRNNQLVLSPSWSIHSGCGTQNYSFVWGMAGENQTFDDMDFVSMDEIR</sequence>
<proteinExistence type="inferred from homology"/>
<gene>
    <name evidence="7 8" type="primary">kduI</name>
    <name evidence="8" type="ORF">VQ7734_02000</name>
</gene>
<evidence type="ECO:0000313" key="8">
    <source>
        <dbReference type="EMBL" id="SHO56231.1"/>
    </source>
</evidence>
<keyword evidence="4 7" id="KW-0479">Metal-binding</keyword>
<comment type="similarity">
    <text evidence="3 7">Belongs to the KduI family.</text>
</comment>
<dbReference type="UniPathway" id="UPA00545">
    <property type="reaction ID" value="UER00826"/>
</dbReference>
<dbReference type="CDD" id="cd20491">
    <property type="entry name" value="cupin_KduI_C"/>
    <property type="match status" value="1"/>
</dbReference>
<dbReference type="HAMAP" id="MF_00687">
    <property type="entry name" value="KduI"/>
    <property type="match status" value="1"/>
</dbReference>
<dbReference type="GO" id="GO:0008697">
    <property type="term" value="F:4-deoxy-L-threo-5-hexosulose-uronate ketol-isomerase activity"/>
    <property type="evidence" value="ECO:0007669"/>
    <property type="project" value="UniProtKB-UniRule"/>
</dbReference>
<dbReference type="Gene3D" id="2.60.120.10">
    <property type="entry name" value="Jelly Rolls"/>
    <property type="match status" value="1"/>
</dbReference>
<keyword evidence="6 7" id="KW-0413">Isomerase</keyword>
<feature type="binding site" evidence="7">
    <location>
        <position position="248"/>
    </location>
    <ligand>
        <name>Zn(2+)</name>
        <dbReference type="ChEBI" id="CHEBI:29105"/>
    </ligand>
</feature>
<dbReference type="PANTHER" id="PTHR38461:SF1">
    <property type="entry name" value="4-DEOXY-L-THREO-5-HEXOSULOSE-URONATE KETOL-ISOMERASE"/>
    <property type="match status" value="1"/>
</dbReference>
<dbReference type="GO" id="GO:0008270">
    <property type="term" value="F:zinc ion binding"/>
    <property type="evidence" value="ECO:0007669"/>
    <property type="project" value="UniProtKB-UniRule"/>
</dbReference>
<accession>A0A1M7YUJ8</accession>
<evidence type="ECO:0000256" key="2">
    <source>
        <dbReference type="ARBA" id="ARBA00005148"/>
    </source>
</evidence>
<dbReference type="InterPro" id="IPR027449">
    <property type="entry name" value="KduI_N"/>
</dbReference>
<evidence type="ECO:0000256" key="7">
    <source>
        <dbReference type="HAMAP-Rule" id="MF_00687"/>
    </source>
</evidence>
<dbReference type="CDD" id="cd20294">
    <property type="entry name" value="cupin_KduI_N"/>
    <property type="match status" value="1"/>
</dbReference>
<evidence type="ECO:0000256" key="3">
    <source>
        <dbReference type="ARBA" id="ARBA00008086"/>
    </source>
</evidence>
<dbReference type="EC" id="5.3.1.17" evidence="7"/>
<evidence type="ECO:0000256" key="6">
    <source>
        <dbReference type="ARBA" id="ARBA00023235"/>
    </source>
</evidence>
<dbReference type="Pfam" id="PF04962">
    <property type="entry name" value="KduI"/>
    <property type="match status" value="1"/>
</dbReference>
<dbReference type="InterPro" id="IPR011051">
    <property type="entry name" value="RmlC_Cupin_sf"/>
</dbReference>
<dbReference type="SUPFAM" id="SSF51182">
    <property type="entry name" value="RmlC-like cupins"/>
    <property type="match status" value="1"/>
</dbReference>
<organism evidence="8 9">
    <name type="scientific">Vibrio quintilis</name>
    <dbReference type="NCBI Taxonomy" id="1117707"/>
    <lineage>
        <taxon>Bacteria</taxon>
        <taxon>Pseudomonadati</taxon>
        <taxon>Pseudomonadota</taxon>
        <taxon>Gammaproteobacteria</taxon>
        <taxon>Vibrionales</taxon>
        <taxon>Vibrionaceae</taxon>
        <taxon>Vibrio</taxon>
    </lineage>
</organism>
<dbReference type="PANTHER" id="PTHR38461">
    <property type="entry name" value="4-DEOXY-L-THREO-5-HEXOSULOSE-URONATE KETOL-ISOMERASE"/>
    <property type="match status" value="1"/>
</dbReference>
<dbReference type="NCBIfam" id="NF002091">
    <property type="entry name" value="PRK00924.1"/>
    <property type="match status" value="1"/>
</dbReference>
<name>A0A1M7YUJ8_9VIBR</name>
<reference evidence="9" key="1">
    <citation type="submission" date="2016-12" db="EMBL/GenBank/DDBJ databases">
        <authorList>
            <person name="Rodrigo-Torres L."/>
            <person name="Arahal R.D."/>
            <person name="Lucena T."/>
        </authorList>
    </citation>
    <scope>NUCLEOTIDE SEQUENCE [LARGE SCALE GENOMIC DNA]</scope>
</reference>
<dbReference type="PIRSF" id="PIRSF006625">
    <property type="entry name" value="KduI"/>
    <property type="match status" value="1"/>
</dbReference>
<dbReference type="AlphaFoldDB" id="A0A1M7YUJ8"/>
<evidence type="ECO:0000256" key="4">
    <source>
        <dbReference type="ARBA" id="ARBA00022723"/>
    </source>
</evidence>
<dbReference type="RefSeq" id="WP_073581986.1">
    <property type="nucleotide sequence ID" value="NZ_AP024897.1"/>
</dbReference>
<comment type="pathway">
    <text evidence="2 7">Glycan metabolism; pectin degradation; 2-dehydro-3-deoxy-D-gluconate from pectin: step 4/5.</text>
</comment>
<evidence type="ECO:0000313" key="9">
    <source>
        <dbReference type="Proteomes" id="UP000184600"/>
    </source>
</evidence>
<comment type="catalytic activity">
    <reaction evidence="1 7">
        <text>5-dehydro-4-deoxy-D-glucuronate = 3-deoxy-D-glycero-2,5-hexodiulosonate</text>
        <dbReference type="Rhea" id="RHEA:23896"/>
        <dbReference type="ChEBI" id="CHEBI:17117"/>
        <dbReference type="ChEBI" id="CHEBI:29071"/>
        <dbReference type="EC" id="5.3.1.17"/>
    </reaction>
</comment>
<dbReference type="GO" id="GO:0019698">
    <property type="term" value="P:D-galacturonate catabolic process"/>
    <property type="evidence" value="ECO:0007669"/>
    <property type="project" value="TreeGrafter"/>
</dbReference>
<evidence type="ECO:0000256" key="5">
    <source>
        <dbReference type="ARBA" id="ARBA00022833"/>
    </source>
</evidence>
<dbReference type="STRING" id="1117707.VQ7734_02000"/>
<dbReference type="Gene3D" id="2.60.120.520">
    <property type="entry name" value="pectin degrading enzyme 5-keto 4- deoxyuronate isomerase, domain 1"/>
    <property type="match status" value="1"/>
</dbReference>
<dbReference type="InterPro" id="IPR007045">
    <property type="entry name" value="KduI"/>
</dbReference>
<dbReference type="GO" id="GO:0042840">
    <property type="term" value="P:D-glucuronate catabolic process"/>
    <property type="evidence" value="ECO:0007669"/>
    <property type="project" value="TreeGrafter"/>
</dbReference>
<dbReference type="GO" id="GO:0045490">
    <property type="term" value="P:pectin catabolic process"/>
    <property type="evidence" value="ECO:0007669"/>
    <property type="project" value="UniProtKB-UniRule"/>
</dbReference>
<dbReference type="EMBL" id="FRFG01000023">
    <property type="protein sequence ID" value="SHO56231.1"/>
    <property type="molecule type" value="Genomic_DNA"/>
</dbReference>